<feature type="transmembrane region" description="Helical" evidence="1">
    <location>
        <begin position="38"/>
        <end position="56"/>
    </location>
</feature>
<accession>A0A402A2I5</accession>
<dbReference type="AlphaFoldDB" id="A0A402A2I5"/>
<dbReference type="RefSeq" id="WP_126580888.1">
    <property type="nucleotide sequence ID" value="NZ_BIFR01000001.1"/>
</dbReference>
<keyword evidence="1" id="KW-1133">Transmembrane helix</keyword>
<feature type="transmembrane region" description="Helical" evidence="1">
    <location>
        <begin position="132"/>
        <end position="157"/>
    </location>
</feature>
<feature type="transmembrane region" description="Helical" evidence="1">
    <location>
        <begin position="62"/>
        <end position="86"/>
    </location>
</feature>
<proteinExistence type="predicted"/>
<keyword evidence="3" id="KW-1185">Reference proteome</keyword>
<protein>
    <submittedName>
        <fullName evidence="2">Uncharacterized protein</fullName>
    </submittedName>
</protein>
<dbReference type="Proteomes" id="UP000287352">
    <property type="component" value="Unassembled WGS sequence"/>
</dbReference>
<keyword evidence="1" id="KW-0812">Transmembrane</keyword>
<keyword evidence="1" id="KW-0472">Membrane</keyword>
<feature type="transmembrane region" description="Helical" evidence="1">
    <location>
        <begin position="6"/>
        <end position="26"/>
    </location>
</feature>
<reference evidence="3" key="1">
    <citation type="submission" date="2018-12" db="EMBL/GenBank/DDBJ databases">
        <title>Tengunoibacter tsumagoiensis gen. nov., sp. nov., Dictyobacter kobayashii sp. nov., D. alpinus sp. nov., and D. joshuensis sp. nov. and description of Dictyobacteraceae fam. nov. within the order Ktedonobacterales isolated from Tengu-no-mugimeshi.</title>
        <authorList>
            <person name="Wang C.M."/>
            <person name="Zheng Y."/>
            <person name="Sakai Y."/>
            <person name="Toyoda A."/>
            <person name="Minakuchi Y."/>
            <person name="Abe K."/>
            <person name="Yokota A."/>
            <person name="Yabe S."/>
        </authorList>
    </citation>
    <scope>NUCLEOTIDE SEQUENCE [LARGE SCALE GENOMIC DNA]</scope>
    <source>
        <strain evidence="3">Uno3</strain>
    </source>
</reference>
<comment type="caution">
    <text evidence="2">The sequence shown here is derived from an EMBL/GenBank/DDBJ whole genome shotgun (WGS) entry which is preliminary data.</text>
</comment>
<feature type="transmembrane region" description="Helical" evidence="1">
    <location>
        <begin position="98"/>
        <end position="126"/>
    </location>
</feature>
<dbReference type="EMBL" id="BIFR01000001">
    <property type="protein sequence ID" value="GCE13357.1"/>
    <property type="molecule type" value="Genomic_DNA"/>
</dbReference>
<name>A0A402A2I5_9CHLR</name>
<evidence type="ECO:0000256" key="1">
    <source>
        <dbReference type="SAM" id="Phobius"/>
    </source>
</evidence>
<evidence type="ECO:0000313" key="2">
    <source>
        <dbReference type="EMBL" id="GCE13357.1"/>
    </source>
</evidence>
<gene>
    <name evidence="2" type="ORF">KTT_32160</name>
</gene>
<sequence length="160" mass="18494">MKILSEVFLFLLFAFNILSIVCLYIIANIKKDVERKILYFYESIILLILIFSTILIERLESVSIPLLLFLAIDSLLICLSCWLASFSSVKLKGAKQTNYAMIFIYLFGMLALSQALNNIIIFFKIVTNFDHGWLLIIIYLVVFSVNLIPIAIFYNLYNKN</sequence>
<organism evidence="2 3">
    <name type="scientific">Tengunoibacter tsumagoiensis</name>
    <dbReference type="NCBI Taxonomy" id="2014871"/>
    <lineage>
        <taxon>Bacteria</taxon>
        <taxon>Bacillati</taxon>
        <taxon>Chloroflexota</taxon>
        <taxon>Ktedonobacteria</taxon>
        <taxon>Ktedonobacterales</taxon>
        <taxon>Dictyobacteraceae</taxon>
        <taxon>Tengunoibacter</taxon>
    </lineage>
</organism>
<evidence type="ECO:0000313" key="3">
    <source>
        <dbReference type="Proteomes" id="UP000287352"/>
    </source>
</evidence>